<dbReference type="PROSITE" id="PS50011">
    <property type="entry name" value="PROTEIN_KINASE_DOM"/>
    <property type="match status" value="2"/>
</dbReference>
<feature type="region of interest" description="Disordered" evidence="3">
    <location>
        <begin position="1642"/>
        <end position="1673"/>
    </location>
</feature>
<evidence type="ECO:0000256" key="1">
    <source>
        <dbReference type="ARBA" id="ARBA00022741"/>
    </source>
</evidence>
<dbReference type="GO" id="GO:0004672">
    <property type="term" value="F:protein kinase activity"/>
    <property type="evidence" value="ECO:0007669"/>
    <property type="project" value="InterPro"/>
</dbReference>
<evidence type="ECO:0000259" key="4">
    <source>
        <dbReference type="PROSITE" id="PS50011"/>
    </source>
</evidence>
<keyword evidence="6" id="KW-1185">Reference proteome</keyword>
<feature type="compositionally biased region" description="Basic and acidic residues" evidence="3">
    <location>
        <begin position="1656"/>
        <end position="1666"/>
    </location>
</feature>
<feature type="compositionally biased region" description="Polar residues" evidence="3">
    <location>
        <begin position="1610"/>
        <end position="1622"/>
    </location>
</feature>
<reference evidence="5" key="2">
    <citation type="journal article" date="2021" name="Genome Biol. Evol.">
        <title>Developing a high-quality reference genome for a parasitic bivalve with doubly uniparental inheritance (Bivalvia: Unionida).</title>
        <authorList>
            <person name="Smith C.H."/>
        </authorList>
    </citation>
    <scope>NUCLEOTIDE SEQUENCE</scope>
    <source>
        <strain evidence="5">CHS0354</strain>
        <tissue evidence="5">Mantle</tissue>
    </source>
</reference>
<dbReference type="Proteomes" id="UP001195483">
    <property type="component" value="Unassembled WGS sequence"/>
</dbReference>
<feature type="domain" description="Protein kinase" evidence="4">
    <location>
        <begin position="940"/>
        <end position="1214"/>
    </location>
</feature>
<evidence type="ECO:0000256" key="3">
    <source>
        <dbReference type="SAM" id="MobiDB-lite"/>
    </source>
</evidence>
<dbReference type="InterPro" id="IPR011009">
    <property type="entry name" value="Kinase-like_dom_sf"/>
</dbReference>
<protein>
    <recommendedName>
        <fullName evidence="4">Protein kinase domain-containing protein</fullName>
    </recommendedName>
</protein>
<accession>A0AAE0TM57</accession>
<dbReference type="Pfam" id="PF07714">
    <property type="entry name" value="PK_Tyr_Ser-Thr"/>
    <property type="match status" value="2"/>
</dbReference>
<dbReference type="Gene3D" id="1.10.510.10">
    <property type="entry name" value="Transferase(Phosphotransferase) domain 1"/>
    <property type="match status" value="2"/>
</dbReference>
<dbReference type="InterPro" id="IPR000719">
    <property type="entry name" value="Prot_kinase_dom"/>
</dbReference>
<keyword evidence="2" id="KW-0067">ATP-binding</keyword>
<reference evidence="5" key="1">
    <citation type="journal article" date="2021" name="Genome Biol. Evol.">
        <title>A High-Quality Reference Genome for a Parasitic Bivalve with Doubly Uniparental Inheritance (Bivalvia: Unionida).</title>
        <authorList>
            <person name="Smith C.H."/>
        </authorList>
    </citation>
    <scope>NUCLEOTIDE SEQUENCE</scope>
    <source>
        <strain evidence="5">CHS0354</strain>
    </source>
</reference>
<dbReference type="EMBL" id="JAEAOA010000686">
    <property type="protein sequence ID" value="KAK3612304.1"/>
    <property type="molecule type" value="Genomic_DNA"/>
</dbReference>
<keyword evidence="1" id="KW-0547">Nucleotide-binding</keyword>
<dbReference type="GO" id="GO:0005524">
    <property type="term" value="F:ATP binding"/>
    <property type="evidence" value="ECO:0007669"/>
    <property type="project" value="UniProtKB-KW"/>
</dbReference>
<dbReference type="InterPro" id="IPR001245">
    <property type="entry name" value="Ser-Thr/Tyr_kinase_cat_dom"/>
</dbReference>
<evidence type="ECO:0000313" key="5">
    <source>
        <dbReference type="EMBL" id="KAK3612304.1"/>
    </source>
</evidence>
<feature type="compositionally biased region" description="Basic and acidic residues" evidence="3">
    <location>
        <begin position="1734"/>
        <end position="1749"/>
    </location>
</feature>
<name>A0AAE0TM57_9BIVA</name>
<dbReference type="SUPFAM" id="SSF56112">
    <property type="entry name" value="Protein kinase-like (PK-like)"/>
    <property type="match status" value="2"/>
</dbReference>
<evidence type="ECO:0000256" key="2">
    <source>
        <dbReference type="ARBA" id="ARBA00022840"/>
    </source>
</evidence>
<organism evidence="5 6">
    <name type="scientific">Potamilus streckersoni</name>
    <dbReference type="NCBI Taxonomy" id="2493646"/>
    <lineage>
        <taxon>Eukaryota</taxon>
        <taxon>Metazoa</taxon>
        <taxon>Spiralia</taxon>
        <taxon>Lophotrochozoa</taxon>
        <taxon>Mollusca</taxon>
        <taxon>Bivalvia</taxon>
        <taxon>Autobranchia</taxon>
        <taxon>Heteroconchia</taxon>
        <taxon>Palaeoheterodonta</taxon>
        <taxon>Unionida</taxon>
        <taxon>Unionoidea</taxon>
        <taxon>Unionidae</taxon>
        <taxon>Ambleminae</taxon>
        <taxon>Lampsilini</taxon>
        <taxon>Potamilus</taxon>
    </lineage>
</organism>
<feature type="region of interest" description="Disordered" evidence="3">
    <location>
        <begin position="1573"/>
        <end position="1628"/>
    </location>
</feature>
<reference evidence="5" key="3">
    <citation type="submission" date="2023-05" db="EMBL/GenBank/DDBJ databases">
        <authorList>
            <person name="Smith C.H."/>
        </authorList>
    </citation>
    <scope>NUCLEOTIDE SEQUENCE</scope>
    <source>
        <strain evidence="5">CHS0354</strain>
        <tissue evidence="5">Mantle</tissue>
    </source>
</reference>
<feature type="region of interest" description="Disordered" evidence="3">
    <location>
        <begin position="1711"/>
        <end position="1749"/>
    </location>
</feature>
<gene>
    <name evidence="5" type="ORF">CHS0354_011023</name>
</gene>
<feature type="compositionally biased region" description="Low complexity" evidence="3">
    <location>
        <begin position="1590"/>
        <end position="1605"/>
    </location>
</feature>
<sequence length="1749" mass="201200">MASATNGVISVYICTEYECIQNFKRIEVLDDDNVFCAHDIKGTTFYDFKSRLEQGYIFIINCEHIHDFVTFFTKNFSEDSLSAVIVGNWHHEHVKGIQNSISLLNSEGEQRFRKRVADIRIGRGEQRLDTKWRLEGNTKDAVDTRYQRVPDDMDIGGTEVVVIDEETVPKEILYLSENEYSKMPTSEVVRDNNVDGEVVTQNELVNESRFVEADTMLPPDSDPGAGVYVWEQACVPDARNRIIFTDPETILGKLQQDDSYSSFEKQILGQFLPQIGRDWGIKKLSCLLSCDSAKIRYSVIEIIEHICYRSNPSRTSPDDFLAAAENTLASIIKHIGDEKCVAQLSYILLLIFSMIFLETIAKQNVFPDILGEKLKKYDYQLSELKPKQHISIRYFIEFLQHFMQSLDENVRNLNKGHWLQMENWDEILSTSSIKAEYIRKMVPKFNLCDRITVMVLLLNLIHRLDDTDLPSQLLMDMVKEALHPTVAIILKIRRSRSKQHAIAFLIARGCTHLLETKSLIEAQASEGLRKKIKDILLIVLDTKDHTKHIVSEQLKCLSFYKTSDIQNLVAEKIIREGKFTDVCLHYICHKLKRTKVSLHCNSSSRYKQEWATCPGNLGNMRIKAVCFVGKKDGNISNSFRTSRTSSRLGRKENNDYDRDDVDNNLSTLVSLQKKDVHFNLVQLIAYQWKMDPKFFVVEEPKGVKLQEYLLLKRKHNDWLSDLKLIFIVKQALCAVQHLHDRCIVHRDLTSGRFKICPESLTLKLVDFRLAKETSKQDVIVCLNDETRLAIRWTSAESQVSDKYSFRSDVYMLGHLMLEIWTHGCWPFSEHHDKSTDNIMEMVVRGGLKPKQPRCVPNDVFKTMLPTWETEENRISTKELMEDLNNLLEQYSERKGTRSYARQPMDEHYPPISQLQLERNHEPEYGVQTAVLSIKVTKQKHYYNDDLYKGRTGIKIQLTDLVSDNEAHIIEDTQGICTVSEALLPLSIAIEQTIPRLQELENLSGAIKLELNYDNDMHRELVFQYPKGKTLRDVAMAITDVNSLLHVLLNTAKLISYFHNADWIMRSICTFDLWVAEEDTKVFPLRLSRCCAFSPSEDWIIDDVFRDRQNWLPIETLRDEEYTKEGDVYQFAMTVIEVFNILDLRGPEKHLLSSIPFASINKKMDLENTLLRGELPQRPSNCPDMLFAVLERCMSRERIRRPKIQDVLSCIKSCIQYKNEKTVTGIKRQRTGTSKVNSSSEYYVNENKNSIYKDPIRTKHCSDKCEQVVGSIETNDRNGIFSNDQSKYTNLSASKEMNGKENNKISIKDRTIFSKIQNDAEDMSASLISDSSIAESNAYVNENEITLQHNIILNSSHHARIPVPEECNIAQGMEPLSKQKRDHDVHVETEAVAKTVHLEKNRSELLAYTIQKMSKETQLLEESKYINVPSLEEMNDVSEEDEISINEERINWSKNNNVSVKGTKEMYPCVDSDSYSYATKETLPNIFNSSSQARIPVTERLDPMRQRRATLLDQKFDRESHTDVDVRRNTLHLDMREPINLPNQINKASKKAPRLSKFSKLKLRLTRRFGLSKIHSAKHHGDTESRDDAGSESSSNGTRSISSGGSLMFCNDSTSGTSTTSVENEAEDERVYEEITELDDTLFQDYLPNGMTYESDTSDREEQDRFPLKGQNDSPQIKESYAIWTTSIVTENDSPLQSGSMDIHTASFDEARHQDITFENDEIYESTSDSPDSLVIKEGEDIKPLDDREN</sequence>
<feature type="domain" description="Protein kinase" evidence="4">
    <location>
        <begin position="568"/>
        <end position="887"/>
    </location>
</feature>
<proteinExistence type="predicted"/>
<dbReference type="InterPro" id="IPR050198">
    <property type="entry name" value="Non-receptor_tyrosine_kinases"/>
</dbReference>
<dbReference type="PANTHER" id="PTHR24418">
    <property type="entry name" value="TYROSINE-PROTEIN KINASE"/>
    <property type="match status" value="1"/>
</dbReference>
<comment type="caution">
    <text evidence="5">The sequence shown here is derived from an EMBL/GenBank/DDBJ whole genome shotgun (WGS) entry which is preliminary data.</text>
</comment>
<feature type="compositionally biased region" description="Basic and acidic residues" evidence="3">
    <location>
        <begin position="1578"/>
        <end position="1588"/>
    </location>
</feature>
<evidence type="ECO:0000313" key="6">
    <source>
        <dbReference type="Proteomes" id="UP001195483"/>
    </source>
</evidence>